<keyword evidence="1" id="KW-0732">Signal</keyword>
<evidence type="ECO:0000256" key="1">
    <source>
        <dbReference type="SAM" id="SignalP"/>
    </source>
</evidence>
<dbReference type="AlphaFoldDB" id="A0A9W7TW94"/>
<feature type="chain" id="PRO_5040999608" evidence="1">
    <location>
        <begin position="19"/>
        <end position="331"/>
    </location>
</feature>
<feature type="domain" description="Aminoglycoside phosphotransferase" evidence="2">
    <location>
        <begin position="40"/>
        <end position="245"/>
    </location>
</feature>
<evidence type="ECO:0000313" key="4">
    <source>
        <dbReference type="Proteomes" id="UP000480854"/>
    </source>
</evidence>
<dbReference type="SUPFAM" id="SSF56112">
    <property type="entry name" value="Protein kinase-like (PK-like)"/>
    <property type="match status" value="1"/>
</dbReference>
<keyword evidence="4" id="KW-1185">Reference proteome</keyword>
<dbReference type="EMBL" id="QOKW01000013">
    <property type="protein sequence ID" value="KAA0679325.1"/>
    <property type="molecule type" value="Genomic_DNA"/>
</dbReference>
<dbReference type="InterPro" id="IPR011009">
    <property type="entry name" value="Kinase-like_dom_sf"/>
</dbReference>
<accession>A0A9W7TW94</accession>
<organism evidence="3 4">
    <name type="scientific">Roseomonas genomospecies 6</name>
    <dbReference type="NCBI Taxonomy" id="214106"/>
    <lineage>
        <taxon>Bacteria</taxon>
        <taxon>Pseudomonadati</taxon>
        <taxon>Pseudomonadota</taxon>
        <taxon>Alphaproteobacteria</taxon>
        <taxon>Acetobacterales</taxon>
        <taxon>Roseomonadaceae</taxon>
        <taxon>Roseomonas</taxon>
    </lineage>
</organism>
<feature type="signal peptide" evidence="1">
    <location>
        <begin position="1"/>
        <end position="18"/>
    </location>
</feature>
<dbReference type="Pfam" id="PF01636">
    <property type="entry name" value="APH"/>
    <property type="match status" value="1"/>
</dbReference>
<dbReference type="Gene3D" id="3.90.1200.10">
    <property type="match status" value="1"/>
</dbReference>
<dbReference type="Proteomes" id="UP000480854">
    <property type="component" value="Unassembled WGS sequence"/>
</dbReference>
<reference evidence="3 4" key="1">
    <citation type="submission" date="2018-07" db="EMBL/GenBank/DDBJ databases">
        <title>Genome sequence of Azospirillum sp. ATCC 49961.</title>
        <authorList>
            <person name="Sant'Anna F.H."/>
            <person name="Baldani J.I."/>
            <person name="Zilli J.E."/>
            <person name="Reis V.M."/>
            <person name="Hartmann A."/>
            <person name="Cruz L."/>
            <person name="de Souza E.M."/>
            <person name="de Oliveira Pedrosa F."/>
            <person name="Passaglia L.M.P."/>
        </authorList>
    </citation>
    <scope>NUCLEOTIDE SEQUENCE [LARGE SCALE GENOMIC DNA]</scope>
    <source>
        <strain evidence="3 4">ATCC 49961</strain>
    </source>
</reference>
<gene>
    <name evidence="3" type="ORF">DS843_17575</name>
</gene>
<name>A0A9W7TW94_9PROT</name>
<sequence>MSGTARLHAALTRLPAFAALPADALEPMPRRGVAHDHVRLADRGLVARVPRWSQLGLDPAANLEQQAAAFQRAAPSGHTPELAAVLPPGPELPMGALVVTEIAGRPPRLPDDMPAIARALAALHALPLPPPDERAPLPAPADPVAATLAQVERQSVWFERAGLTPEAMALLRAELDAARAFRCEAPIPITLVGSDVHPGNFLIDDAGKAWFTDLEKAQYGHPAIDLAHASLYTSTKWEREVAAVLTPDEVAAFHAAWEAAVPPALADAVRPWRRPLRRLTWLRTLSWMARWRVEGAALSPDMPDSLAAHMDAHAADVLRPDVIGRVAAEWR</sequence>
<evidence type="ECO:0000259" key="2">
    <source>
        <dbReference type="Pfam" id="PF01636"/>
    </source>
</evidence>
<comment type="caution">
    <text evidence="3">The sequence shown here is derived from an EMBL/GenBank/DDBJ whole genome shotgun (WGS) entry which is preliminary data.</text>
</comment>
<dbReference type="OrthoDB" id="6146956at2"/>
<proteinExistence type="predicted"/>
<dbReference type="InterPro" id="IPR002575">
    <property type="entry name" value="Aminoglycoside_PTrfase"/>
</dbReference>
<protein>
    <submittedName>
        <fullName evidence="3">Aminoglycoside phosphotransferase</fullName>
    </submittedName>
</protein>
<evidence type="ECO:0000313" key="3">
    <source>
        <dbReference type="EMBL" id="KAA0679325.1"/>
    </source>
</evidence>